<evidence type="ECO:0000256" key="3">
    <source>
        <dbReference type="SAM" id="MobiDB-lite"/>
    </source>
</evidence>
<dbReference type="EMBL" id="SKCS01000091">
    <property type="protein sequence ID" value="TNN17482.1"/>
    <property type="molecule type" value="Genomic_DNA"/>
</dbReference>
<feature type="domain" description="RanBD1" evidence="4">
    <location>
        <begin position="178"/>
        <end position="269"/>
    </location>
</feature>
<dbReference type="GO" id="GO:0005634">
    <property type="term" value="C:nucleus"/>
    <property type="evidence" value="ECO:0007669"/>
    <property type="project" value="UniProtKB-SubCell"/>
</dbReference>
<evidence type="ECO:0000256" key="2">
    <source>
        <dbReference type="ARBA" id="ARBA00023242"/>
    </source>
</evidence>
<evidence type="ECO:0000313" key="6">
    <source>
        <dbReference type="Proteomes" id="UP000311919"/>
    </source>
</evidence>
<dbReference type="Proteomes" id="UP000311919">
    <property type="component" value="Unassembled WGS sequence"/>
</dbReference>
<reference evidence="5 6" key="1">
    <citation type="submission" date="2019-03" db="EMBL/GenBank/DDBJ databases">
        <title>An improved genome assembly of the fluke Schistosoma japonicum.</title>
        <authorList>
            <person name="Hu W."/>
            <person name="Luo F."/>
            <person name="Yin M."/>
            <person name="Mo X."/>
            <person name="Sun C."/>
            <person name="Wu Q."/>
            <person name="Zhu B."/>
            <person name="Xiang M."/>
            <person name="Wang J."/>
            <person name="Wang Y."/>
            <person name="Zhang T."/>
            <person name="Xu B."/>
            <person name="Zheng H."/>
            <person name="Feng Z."/>
        </authorList>
    </citation>
    <scope>NUCLEOTIDE SEQUENCE [LARGE SCALE GENOMIC DNA]</scope>
    <source>
        <strain evidence="5">HuSjv2</strain>
        <tissue evidence="5">Worms</tissue>
    </source>
</reference>
<accession>A0A4Z2DM38</accession>
<name>A0A4Z2DM38_SCHJA</name>
<dbReference type="OrthoDB" id="185618at2759"/>
<feature type="domain" description="RanBD1" evidence="4">
    <location>
        <begin position="556"/>
        <end position="650"/>
    </location>
</feature>
<feature type="compositionally biased region" description="Polar residues" evidence="3">
    <location>
        <begin position="732"/>
        <end position="745"/>
    </location>
</feature>
<dbReference type="Gene3D" id="2.30.29.30">
    <property type="entry name" value="Pleckstrin-homology domain (PH domain)/Phosphotyrosine-binding domain (PTB)"/>
    <property type="match status" value="2"/>
</dbReference>
<dbReference type="InterPro" id="IPR000156">
    <property type="entry name" value="Ran_bind_dom"/>
</dbReference>
<gene>
    <name evidence="5" type="ORF">EWB00_011078</name>
</gene>
<sequence length="825" mass="91390">MVKNLVVHKWAYYGDQLTRKMIDKHGSLVKTKNLFNMGSNADQEELRANINGTNSHVKSAEQISISQPSHFSSCAESSVTSVEEPNDLSDKSPAVFASSIIKKAIPADYVFGSNISSRVINADVSKGASVSLWTSTSTSQDSASCVFTTLAKAVTASQTNCKDLKNLEDSAKEVAEDKRKETLTLAEVDLVTGEEGEIPVIRQHCRAHIFDANKQKWNNLGAVHFHLNDIPSDSLRGDNSSSCRSRIVVRLVSTRRLLINTLIWSQMPVALVDSRTLRIGAINEEGHIKNYLFGFPPDESASKIFEMITLRKANATTLSCEICQDVSLTSNKDKMIGCKRQLETQATADVDRFPHAPPKMANTNVISPTTSVVVFPKTNIFRPSVFSPACKDPSNNSSVLNSSGHIGELQFRNSPLDNVVKRLYESSPSSNSESLLLPCSNKVIEPPKLISGVTSQNLPVSSVSNNQCADFIFGHNVSERVTNTSLSTVINRDISSKDLPTESSDLNVYVLSPEREENVDTSETGEHYTVLASKQTLEESAAAVTTEMLEKSTYLLANLPESPILTGEEGEYLTLKAYCHFYCFDRCKHEWVGRGQAYIHLNDVAMRSSSLPNQVSPFPSGPPARSRLVIRTCQTLKLLANVPIWSGLNVAMADERSIRLTTVCHPSETPNDLQSKPSCSIDSAVTKPEFCAYLLVMHSHKEADRLFQALNSRINTFTSRLNTKPAELHEANSASSSPGDFSSIHSRPHTHLEEGDDSPSISKADGENLRLLFNCLFNHWKLISTINQLFSSGRFYIFLNQFIHRMYCWIFQFFFGRIIPDTIWT</sequence>
<dbReference type="STRING" id="6182.A0A4Z2DM38"/>
<dbReference type="InterPro" id="IPR045255">
    <property type="entry name" value="RanBP1-like"/>
</dbReference>
<protein>
    <submittedName>
        <fullName evidence="5">Ran-binding protein isoform 2</fullName>
    </submittedName>
</protein>
<evidence type="ECO:0000313" key="5">
    <source>
        <dbReference type="EMBL" id="TNN17482.1"/>
    </source>
</evidence>
<dbReference type="SUPFAM" id="SSF50729">
    <property type="entry name" value="PH domain-like"/>
    <property type="match status" value="2"/>
</dbReference>
<evidence type="ECO:0000256" key="1">
    <source>
        <dbReference type="ARBA" id="ARBA00004123"/>
    </source>
</evidence>
<dbReference type="PANTHER" id="PTHR23138:SF142">
    <property type="entry name" value="RAN-BINDING PROTEIN 3B-RELATED"/>
    <property type="match status" value="1"/>
</dbReference>
<feature type="region of interest" description="Disordered" evidence="3">
    <location>
        <begin position="727"/>
        <end position="760"/>
    </location>
</feature>
<comment type="caution">
    <text evidence="5">The sequence shown here is derived from an EMBL/GenBank/DDBJ whole genome shotgun (WGS) entry which is preliminary data.</text>
</comment>
<evidence type="ECO:0000259" key="4">
    <source>
        <dbReference type="PROSITE" id="PS50196"/>
    </source>
</evidence>
<dbReference type="CDD" id="cd13180">
    <property type="entry name" value="RanBD_RanBP3"/>
    <property type="match status" value="1"/>
</dbReference>
<dbReference type="InterPro" id="IPR011993">
    <property type="entry name" value="PH-like_dom_sf"/>
</dbReference>
<dbReference type="PROSITE" id="PS50196">
    <property type="entry name" value="RANBD1"/>
    <property type="match status" value="2"/>
</dbReference>
<keyword evidence="6" id="KW-1185">Reference proteome</keyword>
<dbReference type="EMBL" id="SKCS01000091">
    <property type="protein sequence ID" value="TNN17481.1"/>
    <property type="molecule type" value="Genomic_DNA"/>
</dbReference>
<dbReference type="SMART" id="SM00160">
    <property type="entry name" value="RanBD"/>
    <property type="match status" value="1"/>
</dbReference>
<dbReference type="AlphaFoldDB" id="A0A4Z2DM38"/>
<comment type="subcellular location">
    <subcellularLocation>
        <location evidence="1">Nucleus</location>
    </subcellularLocation>
</comment>
<keyword evidence="2" id="KW-0539">Nucleus</keyword>
<proteinExistence type="predicted"/>
<dbReference type="GO" id="GO:0006611">
    <property type="term" value="P:protein export from nucleus"/>
    <property type="evidence" value="ECO:0007669"/>
    <property type="project" value="TreeGrafter"/>
</dbReference>
<organism evidence="5 6">
    <name type="scientific">Schistosoma japonicum</name>
    <name type="common">Blood fluke</name>
    <dbReference type="NCBI Taxonomy" id="6182"/>
    <lineage>
        <taxon>Eukaryota</taxon>
        <taxon>Metazoa</taxon>
        <taxon>Spiralia</taxon>
        <taxon>Lophotrochozoa</taxon>
        <taxon>Platyhelminthes</taxon>
        <taxon>Trematoda</taxon>
        <taxon>Digenea</taxon>
        <taxon>Strigeidida</taxon>
        <taxon>Schistosomatoidea</taxon>
        <taxon>Schistosomatidae</taxon>
        <taxon>Schistosoma</taxon>
    </lineage>
</organism>
<dbReference type="PANTHER" id="PTHR23138">
    <property type="entry name" value="RAN BINDING PROTEIN"/>
    <property type="match status" value="1"/>
</dbReference>